<feature type="compositionally biased region" description="Basic and acidic residues" evidence="2">
    <location>
        <begin position="531"/>
        <end position="545"/>
    </location>
</feature>
<accession>A0A7S4T8L2</accession>
<evidence type="ECO:0000256" key="2">
    <source>
        <dbReference type="SAM" id="MobiDB-lite"/>
    </source>
</evidence>
<protein>
    <submittedName>
        <fullName evidence="3">Uncharacterized protein</fullName>
    </submittedName>
</protein>
<dbReference type="AlphaFoldDB" id="A0A7S4T8L2"/>
<feature type="compositionally biased region" description="Basic and acidic residues" evidence="2">
    <location>
        <begin position="416"/>
        <end position="429"/>
    </location>
</feature>
<feature type="compositionally biased region" description="Basic and acidic residues" evidence="2">
    <location>
        <begin position="280"/>
        <end position="292"/>
    </location>
</feature>
<feature type="compositionally biased region" description="Basic and acidic residues" evidence="2">
    <location>
        <begin position="474"/>
        <end position="483"/>
    </location>
</feature>
<organism evidence="3">
    <name type="scientific">Ditylum brightwellii</name>
    <dbReference type="NCBI Taxonomy" id="49249"/>
    <lineage>
        <taxon>Eukaryota</taxon>
        <taxon>Sar</taxon>
        <taxon>Stramenopiles</taxon>
        <taxon>Ochrophyta</taxon>
        <taxon>Bacillariophyta</taxon>
        <taxon>Mediophyceae</taxon>
        <taxon>Lithodesmiophycidae</taxon>
        <taxon>Lithodesmiales</taxon>
        <taxon>Lithodesmiaceae</taxon>
        <taxon>Ditylum</taxon>
    </lineage>
</organism>
<feature type="region of interest" description="Disordered" evidence="2">
    <location>
        <begin position="158"/>
        <end position="605"/>
    </location>
</feature>
<feature type="compositionally biased region" description="Acidic residues" evidence="2">
    <location>
        <begin position="165"/>
        <end position="179"/>
    </location>
</feature>
<sequence length="1115" mass="124690">MATNDENNCPLEPPAPPPPLASSDALNAIDLEMIPKAPLPPCPPPPLPPPPPPLGGAELNECLHCEPQEIEWEMGDAKRQEDGVNEVVDDFIKQVSDDEDDEINRVLKETSLTTTTEATIDEAVSAEDDLLDLTKLAPKPKECIEEEYTINTSPTYDIAALGNQDGDDDNDEIANNDESNDGRGGRWGLFRRMSSRNGVATTDGMAANHMADVTEQSEKAREMDTDTEKKTVNKKQQQGQRRRRRWGLGQVQSNNSDSENELHKCDDDRKVEEDYDGVVVDEHDGSDGDGVRKTVILDAGGGLRTVKQESKGDEYDGDKDGEKSNETGDGSQRRYWVFRRNNRQEVNNDDDDDNDEEEDDGSLGDSKNKEENEQKSNERREDETLQRFWSFRRGPRQQQQSQQQDDDGDDAALIKTSHEKNQSRGDHTDINTNNEEENATENKENMVGYQDHLDSVVNDDENNQNNASDDNNDDDKRNVRSETAEVSSAPTVRRGFFGIGRYRDDLNVAVNQEEEKRFDNNDEDVSGDIAEEQKDHEEENEKKDDGDNDDEEEEQALTGRRNNDNGRGPWIGNRFFGSKKLTKHQQSSSSSINAHDKEDNENDETIVFTTSSTYSSTTSHTVSTKQDYYGTEVKSSAVIRDEKSGEEKGASYYSFPDVAHDLVDDEEETIVKYYGDDSLDVEGNENQCGDVKTKNKENGGGLWRRHHHQQHQGSEEKKPMTSKSPHKGWRWSRQNASYEEQNLLSSTTEGVDDSGGPDTNNVNSRSGTYHDDDDDDDNSDVDLLNRDNENKDKQNNEFLSSFRKRNNTNKKGKEQKELNNYIERRTGGTLEPMPIRASFAENKNILEGLKEGITNVAASIVAPELYPPDIIDQLGGDDKQGIYQFVSRVADDSGDNDFGQCDGNKSEIAKLHDKVKELEKVLEEKDAEVRKFKGRVQYLEEALRLAHNGQKDSVMNDDEAASLARPLPSLDNKIASLIAVEGKNMEDKNNHCQTIDFGDVFLVNSTEHTVNEGQLIDLSSPSEENTFSNSIMESEVKESHTAIVTVNGSGVDIAEEGGEDTNNGKDESTMLGMSSNRVNSIKNSDVFHIHQNGDIDGDSDVIIVNAEQEFIPLSL</sequence>
<evidence type="ECO:0000256" key="1">
    <source>
        <dbReference type="SAM" id="Coils"/>
    </source>
</evidence>
<dbReference type="EMBL" id="HBNS01061350">
    <property type="protein sequence ID" value="CAE4669162.1"/>
    <property type="molecule type" value="Transcribed_RNA"/>
</dbReference>
<keyword evidence="1" id="KW-0175">Coiled coil</keyword>
<reference evidence="3" key="1">
    <citation type="submission" date="2021-01" db="EMBL/GenBank/DDBJ databases">
        <authorList>
            <person name="Corre E."/>
            <person name="Pelletier E."/>
            <person name="Niang G."/>
            <person name="Scheremetjew M."/>
            <person name="Finn R."/>
            <person name="Kale V."/>
            <person name="Holt S."/>
            <person name="Cochrane G."/>
            <person name="Meng A."/>
            <person name="Brown T."/>
            <person name="Cohen L."/>
        </authorList>
    </citation>
    <scope>NUCLEOTIDE SEQUENCE</scope>
    <source>
        <strain evidence="3">GSO104</strain>
    </source>
</reference>
<feature type="compositionally biased region" description="Pro residues" evidence="2">
    <location>
        <begin position="37"/>
        <end position="54"/>
    </location>
</feature>
<proteinExistence type="predicted"/>
<feature type="compositionally biased region" description="Acidic residues" evidence="2">
    <location>
        <begin position="546"/>
        <end position="555"/>
    </location>
</feature>
<feature type="compositionally biased region" description="Basic and acidic residues" evidence="2">
    <location>
        <begin position="783"/>
        <end position="795"/>
    </location>
</feature>
<feature type="compositionally biased region" description="Basic and acidic residues" evidence="2">
    <location>
        <begin position="260"/>
        <end position="272"/>
    </location>
</feature>
<feature type="compositionally biased region" description="Basic and acidic residues" evidence="2">
    <location>
        <begin position="306"/>
        <end position="326"/>
    </location>
</feature>
<feature type="coiled-coil region" evidence="1">
    <location>
        <begin position="908"/>
        <end position="942"/>
    </location>
</feature>
<feature type="compositionally biased region" description="Acidic residues" evidence="2">
    <location>
        <begin position="347"/>
        <end position="362"/>
    </location>
</feature>
<feature type="compositionally biased region" description="Polar residues" evidence="2">
    <location>
        <begin position="732"/>
        <end position="749"/>
    </location>
</feature>
<feature type="compositionally biased region" description="Acidic residues" evidence="2">
    <location>
        <begin position="771"/>
        <end position="780"/>
    </location>
</feature>
<feature type="region of interest" description="Disordered" evidence="2">
    <location>
        <begin position="675"/>
        <end position="817"/>
    </location>
</feature>
<feature type="compositionally biased region" description="Basic and acidic residues" evidence="2">
    <location>
        <begin position="366"/>
        <end position="385"/>
    </location>
</feature>
<feature type="compositionally biased region" description="Polar residues" evidence="2">
    <location>
        <begin position="584"/>
        <end position="593"/>
    </location>
</feature>
<feature type="region of interest" description="Disordered" evidence="2">
    <location>
        <begin position="1"/>
        <end position="59"/>
    </location>
</feature>
<evidence type="ECO:0000313" key="3">
    <source>
        <dbReference type="EMBL" id="CAE4669162.1"/>
    </source>
</evidence>
<feature type="compositionally biased region" description="Basic and acidic residues" evidence="2">
    <location>
        <begin position="216"/>
        <end position="231"/>
    </location>
</feature>
<name>A0A7S4T8L2_9STRA</name>
<gene>
    <name evidence="3" type="ORF">DBRI00130_LOCUS44222</name>
</gene>
<feature type="compositionally biased region" description="Pro residues" evidence="2">
    <location>
        <begin position="11"/>
        <end position="20"/>
    </location>
</feature>
<feature type="compositionally biased region" description="Acidic residues" evidence="2">
    <location>
        <begin position="521"/>
        <end position="530"/>
    </location>
</feature>
<feature type="compositionally biased region" description="Polar residues" evidence="2">
    <location>
        <begin position="757"/>
        <end position="767"/>
    </location>
</feature>